<dbReference type="InterPro" id="IPR032675">
    <property type="entry name" value="LRR_dom_sf"/>
</dbReference>
<dbReference type="PANTHER" id="PTHR45712:SF22">
    <property type="entry name" value="INSULIN-LIKE GROWTH FACTOR-BINDING PROTEIN COMPLEX ACID LABILE SUBUNIT"/>
    <property type="match status" value="1"/>
</dbReference>
<evidence type="ECO:0000256" key="2">
    <source>
        <dbReference type="ARBA" id="ARBA00022737"/>
    </source>
</evidence>
<dbReference type="Proteomes" id="UP000078541">
    <property type="component" value="Unassembled WGS sequence"/>
</dbReference>
<keyword evidence="3" id="KW-0732">Signal</keyword>
<dbReference type="STRING" id="34720.A0A151JSQ2"/>
<dbReference type="InterPro" id="IPR050333">
    <property type="entry name" value="SLRP"/>
</dbReference>
<feature type="signal peptide" evidence="3">
    <location>
        <begin position="1"/>
        <end position="24"/>
    </location>
</feature>
<dbReference type="Gene3D" id="3.80.10.10">
    <property type="entry name" value="Ribonuclease Inhibitor"/>
    <property type="match status" value="3"/>
</dbReference>
<protein>
    <submittedName>
        <fullName evidence="4">Insulin-like growth factor-binding protein complex acid labile subunit</fullName>
    </submittedName>
</protein>
<keyword evidence="2" id="KW-0677">Repeat</keyword>
<name>A0A151JSQ2_9HYME</name>
<evidence type="ECO:0000256" key="1">
    <source>
        <dbReference type="ARBA" id="ARBA00022614"/>
    </source>
</evidence>
<dbReference type="InterPro" id="IPR001611">
    <property type="entry name" value="Leu-rich_rpt"/>
</dbReference>
<proteinExistence type="predicted"/>
<evidence type="ECO:0000313" key="4">
    <source>
        <dbReference type="EMBL" id="KYN30402.1"/>
    </source>
</evidence>
<dbReference type="SUPFAM" id="SSF52058">
    <property type="entry name" value="L domain-like"/>
    <property type="match status" value="1"/>
</dbReference>
<dbReference type="InterPro" id="IPR003591">
    <property type="entry name" value="Leu-rich_rpt_typical-subtyp"/>
</dbReference>
<keyword evidence="5" id="KW-1185">Reference proteome</keyword>
<dbReference type="AlphaFoldDB" id="A0A151JSQ2"/>
<keyword evidence="1" id="KW-0433">Leucine-rich repeat</keyword>
<evidence type="ECO:0000256" key="3">
    <source>
        <dbReference type="SAM" id="SignalP"/>
    </source>
</evidence>
<feature type="chain" id="PRO_5007582938" evidence="3">
    <location>
        <begin position="25"/>
        <end position="488"/>
    </location>
</feature>
<sequence>MKSTIAKFVFIIITFICWSTLTRANYFTIENYMDQSLQSLCNDNVSLNFSNAVISEINQNFISSPVITCLNLMDNSIEKIEKGAFKKLPNLTQLFLSNNKLNSENKLNLNFGSHDKLQMLIINNVNRYSYSRHTFFQQNRFSIQIFDEYPNLEILSLRENYAVDLKFVQETPGYRFGYTTPRSSQNWMPFPKLKILDLSGNIITTTSFIRLLSNSLYFLDLHNNSLSNLNLNRKGNKLFALNLDENKFNNIRHYGNSLSMIGLKNLHYLSVSGNNINTIESDAFQDNNELLFLNLSSNHIHDLYSTTFENLQYLETLDLSINQLENVPQLSNETEISTLYINSNNIKKIISHTFVRMPKLMKLLMRENQIDEIDVNAFAHLNLLKELDLSGNMLSSLPKGWTESLVSLKYLGLSENKFTSLESLSLTNTWPSIDVLYLMKNPLECLNVKYFENLPQNLVIDLINNSNFTKKWIQDTSTPNTLMEDIEI</sequence>
<accession>A0A151JSQ2</accession>
<evidence type="ECO:0000313" key="5">
    <source>
        <dbReference type="Proteomes" id="UP000078541"/>
    </source>
</evidence>
<organism evidence="4 5">
    <name type="scientific">Trachymyrmex septentrionalis</name>
    <dbReference type="NCBI Taxonomy" id="34720"/>
    <lineage>
        <taxon>Eukaryota</taxon>
        <taxon>Metazoa</taxon>
        <taxon>Ecdysozoa</taxon>
        <taxon>Arthropoda</taxon>
        <taxon>Hexapoda</taxon>
        <taxon>Insecta</taxon>
        <taxon>Pterygota</taxon>
        <taxon>Neoptera</taxon>
        <taxon>Endopterygota</taxon>
        <taxon>Hymenoptera</taxon>
        <taxon>Apocrita</taxon>
        <taxon>Aculeata</taxon>
        <taxon>Formicoidea</taxon>
        <taxon>Formicidae</taxon>
        <taxon>Myrmicinae</taxon>
        <taxon>Trachymyrmex</taxon>
    </lineage>
</organism>
<gene>
    <name evidence="4" type="ORF">ALC56_15300</name>
</gene>
<dbReference type="PANTHER" id="PTHR45712">
    <property type="entry name" value="AGAP008170-PA"/>
    <property type="match status" value="1"/>
</dbReference>
<reference evidence="4 5" key="1">
    <citation type="submission" date="2016-03" db="EMBL/GenBank/DDBJ databases">
        <title>Trachymyrmex septentrionalis WGS genome.</title>
        <authorList>
            <person name="Nygaard S."/>
            <person name="Hu H."/>
            <person name="Boomsma J."/>
            <person name="Zhang G."/>
        </authorList>
    </citation>
    <scope>NUCLEOTIDE SEQUENCE [LARGE SCALE GENOMIC DNA]</scope>
    <source>
        <strain evidence="4">Tsep2-gDNA-1</strain>
        <tissue evidence="4">Whole body</tissue>
    </source>
</reference>
<dbReference type="SMART" id="SM00365">
    <property type="entry name" value="LRR_SD22"/>
    <property type="match status" value="7"/>
</dbReference>
<dbReference type="Pfam" id="PF13855">
    <property type="entry name" value="LRR_8"/>
    <property type="match status" value="2"/>
</dbReference>
<dbReference type="SMART" id="SM00364">
    <property type="entry name" value="LRR_BAC"/>
    <property type="match status" value="3"/>
</dbReference>
<dbReference type="SMART" id="SM00369">
    <property type="entry name" value="LRR_TYP"/>
    <property type="match status" value="7"/>
</dbReference>
<dbReference type="Pfam" id="PF00560">
    <property type="entry name" value="LRR_1"/>
    <property type="match status" value="1"/>
</dbReference>
<dbReference type="PROSITE" id="PS51450">
    <property type="entry name" value="LRR"/>
    <property type="match status" value="5"/>
</dbReference>
<dbReference type="EMBL" id="KQ982022">
    <property type="protein sequence ID" value="KYN30402.1"/>
    <property type="molecule type" value="Genomic_DNA"/>
</dbReference>